<dbReference type="AlphaFoldDB" id="A0A3P5WFS8"/>
<dbReference type="RefSeq" id="WP_124084791.1">
    <property type="nucleotide sequence ID" value="NZ_UXAW01000033.1"/>
</dbReference>
<dbReference type="PANTHER" id="PTHR40086">
    <property type="entry name" value="PHOSPHOTRANSFERASE YTMP-RELATED"/>
    <property type="match status" value="1"/>
</dbReference>
<dbReference type="Proteomes" id="UP000277498">
    <property type="component" value="Unassembled WGS sequence"/>
</dbReference>
<gene>
    <name evidence="2" type="ORF">XINFAN_00352</name>
</gene>
<dbReference type="InterPro" id="IPR011009">
    <property type="entry name" value="Kinase-like_dom_sf"/>
</dbReference>
<keyword evidence="3" id="KW-1185">Reference proteome</keyword>
<keyword evidence="2" id="KW-0808">Transferase</keyword>
<dbReference type="OrthoDB" id="179763at2"/>
<evidence type="ECO:0000313" key="2">
    <source>
        <dbReference type="EMBL" id="VDC20165.1"/>
    </source>
</evidence>
<evidence type="ECO:0000259" key="1">
    <source>
        <dbReference type="Pfam" id="PF01636"/>
    </source>
</evidence>
<sequence>MSATVTDHDIARAVDAAGLTGAQIRPGPAALASPSYRGLESHAVFLDPTSGESRFLKIMHPEMRGFFDREAAVALAHAAGESGLAPRVLWSDAETGAILFEALDQGWRTAMLGDLQRPDFSGAVMRALRELHALPWLTQRFDPFARLDALVARARAANVALPGDLGWVLALIQEARPALSDTPLAPCRNDGSVSNLMTGPAGRVALVDFDRAGMNDPMYDIGVLLAEMTDFETDMRAPFLAYHGTWDEAAFARARLWAVVDDMIHAIQARLCGQLSVRKHLEWLKYGEWRLMRARLALHHPQFEEKIRIAAGEP</sequence>
<dbReference type="SUPFAM" id="SSF56112">
    <property type="entry name" value="Protein kinase-like (PK-like)"/>
    <property type="match status" value="1"/>
</dbReference>
<organism evidence="2 3">
    <name type="scientific">Pseudogemmobacter humi</name>
    <dbReference type="NCBI Taxonomy" id="2483812"/>
    <lineage>
        <taxon>Bacteria</taxon>
        <taxon>Pseudomonadati</taxon>
        <taxon>Pseudomonadota</taxon>
        <taxon>Alphaproteobacteria</taxon>
        <taxon>Rhodobacterales</taxon>
        <taxon>Paracoccaceae</taxon>
        <taxon>Pseudogemmobacter</taxon>
    </lineage>
</organism>
<dbReference type="PANTHER" id="PTHR40086:SF1">
    <property type="entry name" value="CELL CYCLE REGULATOR CCRZ"/>
    <property type="match status" value="1"/>
</dbReference>
<accession>A0A3P5WFS8</accession>
<dbReference type="GO" id="GO:0016740">
    <property type="term" value="F:transferase activity"/>
    <property type="evidence" value="ECO:0007669"/>
    <property type="project" value="UniProtKB-KW"/>
</dbReference>
<dbReference type="InterPro" id="IPR052077">
    <property type="entry name" value="CcrZ_PhaseVar_Mediator"/>
</dbReference>
<dbReference type="Gene3D" id="3.90.1200.10">
    <property type="match status" value="1"/>
</dbReference>
<feature type="domain" description="Aminoglycoside phosphotransferase" evidence="1">
    <location>
        <begin position="38"/>
        <end position="256"/>
    </location>
</feature>
<name>A0A3P5WFS8_9RHOB</name>
<dbReference type="EMBL" id="UXAW01000033">
    <property type="protein sequence ID" value="VDC20165.1"/>
    <property type="molecule type" value="Genomic_DNA"/>
</dbReference>
<protein>
    <submittedName>
        <fullName evidence="2">Phosphotransferase enzyme family protein</fullName>
    </submittedName>
</protein>
<evidence type="ECO:0000313" key="3">
    <source>
        <dbReference type="Proteomes" id="UP000277498"/>
    </source>
</evidence>
<reference evidence="2 3" key="1">
    <citation type="submission" date="2018-11" db="EMBL/GenBank/DDBJ databases">
        <authorList>
            <person name="Criscuolo A."/>
        </authorList>
    </citation>
    <scope>NUCLEOTIDE SEQUENCE [LARGE SCALE GENOMIC DNA]</scope>
    <source>
        <strain evidence="2">ACIP111625</strain>
    </source>
</reference>
<dbReference type="InterPro" id="IPR002575">
    <property type="entry name" value="Aminoglycoside_PTrfase"/>
</dbReference>
<dbReference type="Pfam" id="PF01636">
    <property type="entry name" value="APH"/>
    <property type="match status" value="1"/>
</dbReference>
<proteinExistence type="predicted"/>